<reference evidence="1 2" key="1">
    <citation type="submission" date="2019-08" db="EMBL/GenBank/DDBJ databases">
        <authorList>
            <person name="Grouzdev D."/>
            <person name="Tikhonova E."/>
            <person name="Kravchenko I."/>
        </authorList>
    </citation>
    <scope>NUCLEOTIDE SEQUENCE [LARGE SCALE GENOMIC DNA]</scope>
    <source>
        <strain evidence="1 2">59b</strain>
    </source>
</reference>
<accession>A0A5A9GJ84</accession>
<dbReference type="InterPro" id="IPR027610">
    <property type="entry name" value="SpoChClust_LIC12192"/>
</dbReference>
<organism evidence="1 2">
    <name type="scientific">Azospirillum lipoferum</name>
    <dbReference type="NCBI Taxonomy" id="193"/>
    <lineage>
        <taxon>Bacteria</taxon>
        <taxon>Pseudomonadati</taxon>
        <taxon>Pseudomonadota</taxon>
        <taxon>Alphaproteobacteria</taxon>
        <taxon>Rhodospirillales</taxon>
        <taxon>Azospirillaceae</taxon>
        <taxon>Azospirillum</taxon>
    </lineage>
</organism>
<protein>
    <submittedName>
        <fullName evidence="1">Sporadic carbohydrate cluster protein, TIGR04323 family</fullName>
    </submittedName>
</protein>
<proteinExistence type="predicted"/>
<evidence type="ECO:0000313" key="1">
    <source>
        <dbReference type="EMBL" id="KAA0593752.1"/>
    </source>
</evidence>
<dbReference type="EMBL" id="VTTN01000010">
    <property type="protein sequence ID" value="KAA0593752.1"/>
    <property type="molecule type" value="Genomic_DNA"/>
</dbReference>
<dbReference type="OrthoDB" id="330165at2"/>
<sequence length="136" mass="15618">MNRTGRHGYRGYIGSRPVLGNRTPQHVQNLVIRDYAQRHGLTYKLSATEYAMPACYMMLHQVLEELPMLEGMIAFSLFMLPRRAERRLAVYRRVLDAGASLHTALEGFALHGEGDIDRLERIWLVQSQQLPTLQIP</sequence>
<evidence type="ECO:0000313" key="2">
    <source>
        <dbReference type="Proteomes" id="UP000324927"/>
    </source>
</evidence>
<gene>
    <name evidence="1" type="ORF">FZ942_22950</name>
</gene>
<name>A0A5A9GJ84_AZOLI</name>
<dbReference type="NCBIfam" id="TIGR04323">
    <property type="entry name" value="SpoChoClust_1"/>
    <property type="match status" value="1"/>
</dbReference>
<dbReference type="AlphaFoldDB" id="A0A5A9GJ84"/>
<comment type="caution">
    <text evidence="1">The sequence shown here is derived from an EMBL/GenBank/DDBJ whole genome shotgun (WGS) entry which is preliminary data.</text>
</comment>
<dbReference type="Proteomes" id="UP000324927">
    <property type="component" value="Unassembled WGS sequence"/>
</dbReference>
<keyword evidence="2" id="KW-1185">Reference proteome</keyword>
<dbReference type="RefSeq" id="WP_149233418.1">
    <property type="nucleotide sequence ID" value="NZ_JALJXJ010000016.1"/>
</dbReference>